<evidence type="ECO:0000313" key="1">
    <source>
        <dbReference type="EMBL" id="SLN43848.1"/>
    </source>
</evidence>
<name>A0A1Y5SN10_9PROT</name>
<dbReference type="Proteomes" id="UP000193200">
    <property type="component" value="Unassembled WGS sequence"/>
</dbReference>
<dbReference type="RefSeq" id="WP_085883069.1">
    <property type="nucleotide sequence ID" value="NZ_FWFR01000001.1"/>
</dbReference>
<dbReference type="OrthoDB" id="7356934at2"/>
<evidence type="ECO:0008006" key="3">
    <source>
        <dbReference type="Google" id="ProtNLM"/>
    </source>
</evidence>
<dbReference type="Pfam" id="PF12096">
    <property type="entry name" value="DUF3572"/>
    <property type="match status" value="1"/>
</dbReference>
<sequence length="95" mass="9933">MKAEEAETIAIRALAFIASDPEALNGFLRMTGIAPETLAPRAGDPEILGGVLDFLLGNESRLLAFSESEGLDPRLPAAARRALPGADIGDEWSGA</sequence>
<evidence type="ECO:0000313" key="2">
    <source>
        <dbReference type="Proteomes" id="UP000193200"/>
    </source>
</evidence>
<accession>A0A1Y5SN10</accession>
<protein>
    <recommendedName>
        <fullName evidence="3">DUF3572 domain-containing protein</fullName>
    </recommendedName>
</protein>
<dbReference type="InParanoid" id="A0A1Y5SN10"/>
<organism evidence="1 2">
    <name type="scientific">Oceanibacterium hippocampi</name>
    <dbReference type="NCBI Taxonomy" id="745714"/>
    <lineage>
        <taxon>Bacteria</taxon>
        <taxon>Pseudomonadati</taxon>
        <taxon>Pseudomonadota</taxon>
        <taxon>Alphaproteobacteria</taxon>
        <taxon>Sneathiellales</taxon>
        <taxon>Sneathiellaceae</taxon>
        <taxon>Oceanibacterium</taxon>
    </lineage>
</organism>
<gene>
    <name evidence="1" type="ORF">OCH7691_01839</name>
</gene>
<keyword evidence="2" id="KW-1185">Reference proteome</keyword>
<proteinExistence type="predicted"/>
<dbReference type="AlphaFoldDB" id="A0A1Y5SN10"/>
<dbReference type="EMBL" id="FWFR01000001">
    <property type="protein sequence ID" value="SLN43848.1"/>
    <property type="molecule type" value="Genomic_DNA"/>
</dbReference>
<reference evidence="1 2" key="1">
    <citation type="submission" date="2017-03" db="EMBL/GenBank/DDBJ databases">
        <authorList>
            <person name="Afonso C.L."/>
            <person name="Miller P.J."/>
            <person name="Scott M.A."/>
            <person name="Spackman E."/>
            <person name="Goraichik I."/>
            <person name="Dimitrov K.M."/>
            <person name="Suarez D.L."/>
            <person name="Swayne D.E."/>
        </authorList>
    </citation>
    <scope>NUCLEOTIDE SEQUENCE [LARGE SCALE GENOMIC DNA]</scope>
    <source>
        <strain evidence="1 2">CECT 7691</strain>
    </source>
</reference>
<dbReference type="InterPro" id="IPR021955">
    <property type="entry name" value="DUF3572"/>
</dbReference>